<protein>
    <submittedName>
        <fullName evidence="1">Uncharacterized protein</fullName>
    </submittedName>
</protein>
<dbReference type="EMBL" id="JAYMYR010000003">
    <property type="protein sequence ID" value="KAK7372736.1"/>
    <property type="molecule type" value="Genomic_DNA"/>
</dbReference>
<dbReference type="AlphaFoldDB" id="A0AAN9NGY4"/>
<accession>A0AAN9NGY4</accession>
<sequence length="99" mass="11405">MVLFVPRKENNLGVGFNIFCETSVKAFPKYVEVEGFYRVVLRSHENAYFICLWPCMRMLNSCVLRSPLLDFSLPRYNIAVQLQPTEDALSKNENGARAK</sequence>
<comment type="caution">
    <text evidence="1">The sequence shown here is derived from an EMBL/GenBank/DDBJ whole genome shotgun (WGS) entry which is preliminary data.</text>
</comment>
<gene>
    <name evidence="1" type="ORF">VNO80_06123</name>
</gene>
<keyword evidence="2" id="KW-1185">Reference proteome</keyword>
<reference evidence="1 2" key="1">
    <citation type="submission" date="2024-01" db="EMBL/GenBank/DDBJ databases">
        <title>The genomes of 5 underutilized Papilionoideae crops provide insights into root nodulation and disease resistanc.</title>
        <authorList>
            <person name="Jiang F."/>
        </authorList>
    </citation>
    <scope>NUCLEOTIDE SEQUENCE [LARGE SCALE GENOMIC DNA]</scope>
    <source>
        <strain evidence="1">JINMINGXINNONG_FW02</strain>
        <tissue evidence="1">Leaves</tissue>
    </source>
</reference>
<name>A0AAN9NGY4_PHACN</name>
<proteinExistence type="predicted"/>
<evidence type="ECO:0000313" key="1">
    <source>
        <dbReference type="EMBL" id="KAK7372736.1"/>
    </source>
</evidence>
<organism evidence="1 2">
    <name type="scientific">Phaseolus coccineus</name>
    <name type="common">Scarlet runner bean</name>
    <name type="synonym">Phaseolus multiflorus</name>
    <dbReference type="NCBI Taxonomy" id="3886"/>
    <lineage>
        <taxon>Eukaryota</taxon>
        <taxon>Viridiplantae</taxon>
        <taxon>Streptophyta</taxon>
        <taxon>Embryophyta</taxon>
        <taxon>Tracheophyta</taxon>
        <taxon>Spermatophyta</taxon>
        <taxon>Magnoliopsida</taxon>
        <taxon>eudicotyledons</taxon>
        <taxon>Gunneridae</taxon>
        <taxon>Pentapetalae</taxon>
        <taxon>rosids</taxon>
        <taxon>fabids</taxon>
        <taxon>Fabales</taxon>
        <taxon>Fabaceae</taxon>
        <taxon>Papilionoideae</taxon>
        <taxon>50 kb inversion clade</taxon>
        <taxon>NPAAA clade</taxon>
        <taxon>indigoferoid/millettioid clade</taxon>
        <taxon>Phaseoleae</taxon>
        <taxon>Phaseolus</taxon>
    </lineage>
</organism>
<dbReference type="Proteomes" id="UP001374584">
    <property type="component" value="Unassembled WGS sequence"/>
</dbReference>
<evidence type="ECO:0000313" key="2">
    <source>
        <dbReference type="Proteomes" id="UP001374584"/>
    </source>
</evidence>